<dbReference type="InterPro" id="IPR013106">
    <property type="entry name" value="Ig_V-set"/>
</dbReference>
<keyword evidence="9" id="KW-0325">Glycoprotein</keyword>
<keyword evidence="8" id="KW-0675">Receptor</keyword>
<name>A0AAV6PMB3_SOLSE</name>
<dbReference type="InterPro" id="IPR003599">
    <property type="entry name" value="Ig_sub"/>
</dbReference>
<reference evidence="12 13" key="1">
    <citation type="journal article" date="2021" name="Sci. Rep.">
        <title>Chromosome anchoring in Senegalese sole (Solea senegalensis) reveals sex-associated markers and genome rearrangements in flatfish.</title>
        <authorList>
            <person name="Guerrero-Cozar I."/>
            <person name="Gomez-Garrido J."/>
            <person name="Berbel C."/>
            <person name="Martinez-Blanch J.F."/>
            <person name="Alioto T."/>
            <person name="Claros M.G."/>
            <person name="Gagnaire P.A."/>
            <person name="Manchado M."/>
        </authorList>
    </citation>
    <scope>NUCLEOTIDE SEQUENCE [LARGE SCALE GENOMIC DNA]</scope>
    <source>
        <strain evidence="12">Sse05_10M</strain>
    </source>
</reference>
<keyword evidence="4" id="KW-0732">Signal</keyword>
<dbReference type="SMART" id="SM00409">
    <property type="entry name" value="IG"/>
    <property type="match status" value="2"/>
</dbReference>
<organism evidence="12 13">
    <name type="scientific">Solea senegalensis</name>
    <name type="common">Senegalese sole</name>
    <dbReference type="NCBI Taxonomy" id="28829"/>
    <lineage>
        <taxon>Eukaryota</taxon>
        <taxon>Metazoa</taxon>
        <taxon>Chordata</taxon>
        <taxon>Craniata</taxon>
        <taxon>Vertebrata</taxon>
        <taxon>Euteleostomi</taxon>
        <taxon>Actinopterygii</taxon>
        <taxon>Neopterygii</taxon>
        <taxon>Teleostei</taxon>
        <taxon>Neoteleostei</taxon>
        <taxon>Acanthomorphata</taxon>
        <taxon>Carangaria</taxon>
        <taxon>Pleuronectiformes</taxon>
        <taxon>Pleuronectoidei</taxon>
        <taxon>Soleidae</taxon>
        <taxon>Solea</taxon>
    </lineage>
</organism>
<dbReference type="Pfam" id="PF07686">
    <property type="entry name" value="V-set"/>
    <property type="match status" value="1"/>
</dbReference>
<accession>A0AAV6PMB3</accession>
<gene>
    <name evidence="12" type="ORF">JOB18_048794</name>
</gene>
<evidence type="ECO:0000256" key="10">
    <source>
        <dbReference type="ARBA" id="ARBA00023319"/>
    </source>
</evidence>
<evidence type="ECO:0000256" key="4">
    <source>
        <dbReference type="ARBA" id="ARBA00022729"/>
    </source>
</evidence>
<evidence type="ECO:0000259" key="11">
    <source>
        <dbReference type="SMART" id="SM00409"/>
    </source>
</evidence>
<dbReference type="GO" id="GO:0042130">
    <property type="term" value="P:negative regulation of T cell proliferation"/>
    <property type="evidence" value="ECO:0007669"/>
    <property type="project" value="TreeGrafter"/>
</dbReference>
<reference evidence="12" key="2">
    <citation type="submission" date="2021-03" db="EMBL/GenBank/DDBJ databases">
        <authorList>
            <person name="Guerrero-Cozar I."/>
            <person name="Gomez-Garrido J."/>
            <person name="Berbel C."/>
            <person name="Martinez-Blanch J.F."/>
            <person name="Alioto T."/>
            <person name="Claros M.G."/>
            <person name="Gagnaire P.A."/>
            <person name="Manchado M."/>
        </authorList>
    </citation>
    <scope>NUCLEOTIDE SEQUENCE</scope>
    <source>
        <strain evidence="12">Sse05_10M</strain>
        <tissue evidence="12">Blood</tissue>
    </source>
</reference>
<dbReference type="GO" id="GO:0031295">
    <property type="term" value="P:T cell costimulation"/>
    <property type="evidence" value="ECO:0007669"/>
    <property type="project" value="TreeGrafter"/>
</dbReference>
<keyword evidence="10" id="KW-0393">Immunoglobulin domain</keyword>
<dbReference type="EMBL" id="JAGKHQ010000192">
    <property type="protein sequence ID" value="KAG7471558.1"/>
    <property type="molecule type" value="Genomic_DNA"/>
</dbReference>
<keyword evidence="13" id="KW-1185">Reference proteome</keyword>
<evidence type="ECO:0000256" key="8">
    <source>
        <dbReference type="ARBA" id="ARBA00023170"/>
    </source>
</evidence>
<keyword evidence="6" id="KW-0472">Membrane</keyword>
<dbReference type="GO" id="GO:0042102">
    <property type="term" value="P:positive regulation of T cell proliferation"/>
    <property type="evidence" value="ECO:0007669"/>
    <property type="project" value="TreeGrafter"/>
</dbReference>
<comment type="caution">
    <text evidence="12">The sequence shown here is derived from an EMBL/GenBank/DDBJ whole genome shotgun (WGS) entry which is preliminary data.</text>
</comment>
<evidence type="ECO:0000313" key="13">
    <source>
        <dbReference type="Proteomes" id="UP000693946"/>
    </source>
</evidence>
<dbReference type="Proteomes" id="UP000693946">
    <property type="component" value="Unassembled WGS sequence"/>
</dbReference>
<evidence type="ECO:0000256" key="5">
    <source>
        <dbReference type="ARBA" id="ARBA00022989"/>
    </source>
</evidence>
<sequence>MGTALKKSGGIERSTEDNMRFTAHAACLLISCLLHSSLSSATRFLAVSCTVGEQALLPCWWKSVLKDVDPSPPHIQWRTITAEMVFEQWGVRQWQANEYKDRVQVPEELLDSGDCSLVIRDVQMDDTGKYESFMMVDRDRSRKTRVFIQGVKLSVTNHKSHETRRVGGDLVLDLRTRLSERVVFQSRENSSAWTDVWMRNDKDGQRLEKHPIKEQLTIKNLKSSDAGTYQVLDEHGRAISSVRLSVEGFSETDVFRDAGVRSSSASLLVCFALVASFHVQLQS</sequence>
<feature type="domain" description="Immunoglobulin" evidence="11">
    <location>
        <begin position="159"/>
        <end position="247"/>
    </location>
</feature>
<evidence type="ECO:0000256" key="1">
    <source>
        <dbReference type="ARBA" id="ARBA00004251"/>
    </source>
</evidence>
<dbReference type="InterPro" id="IPR051713">
    <property type="entry name" value="T-cell_Activation_Regulation"/>
</dbReference>
<evidence type="ECO:0000256" key="2">
    <source>
        <dbReference type="ARBA" id="ARBA00022475"/>
    </source>
</evidence>
<keyword evidence="5" id="KW-1133">Transmembrane helix</keyword>
<dbReference type="EMBL" id="JAGKHQ010000192">
    <property type="protein sequence ID" value="KAG7471557.1"/>
    <property type="molecule type" value="Genomic_DNA"/>
</dbReference>
<keyword evidence="3" id="KW-0812">Transmembrane</keyword>
<dbReference type="PANTHER" id="PTHR25466:SF11">
    <property type="entry name" value="GALECTIN 17-RELATED"/>
    <property type="match status" value="1"/>
</dbReference>
<dbReference type="AlphaFoldDB" id="A0AAV6PMB3"/>
<evidence type="ECO:0000313" key="12">
    <source>
        <dbReference type="EMBL" id="KAG7471557.1"/>
    </source>
</evidence>
<protein>
    <recommendedName>
        <fullName evidence="11">Immunoglobulin domain-containing protein</fullName>
    </recommendedName>
</protein>
<dbReference type="GO" id="GO:0006955">
    <property type="term" value="P:immune response"/>
    <property type="evidence" value="ECO:0007669"/>
    <property type="project" value="TreeGrafter"/>
</dbReference>
<keyword evidence="7" id="KW-1015">Disulfide bond</keyword>
<evidence type="ECO:0000256" key="7">
    <source>
        <dbReference type="ARBA" id="ARBA00023157"/>
    </source>
</evidence>
<proteinExistence type="predicted"/>
<dbReference type="GO" id="GO:0009897">
    <property type="term" value="C:external side of plasma membrane"/>
    <property type="evidence" value="ECO:0007669"/>
    <property type="project" value="TreeGrafter"/>
</dbReference>
<feature type="domain" description="Immunoglobulin" evidence="11">
    <location>
        <begin position="44"/>
        <end position="156"/>
    </location>
</feature>
<dbReference type="GO" id="GO:0007166">
    <property type="term" value="P:cell surface receptor signaling pathway"/>
    <property type="evidence" value="ECO:0007669"/>
    <property type="project" value="TreeGrafter"/>
</dbReference>
<evidence type="ECO:0000256" key="6">
    <source>
        <dbReference type="ARBA" id="ARBA00023136"/>
    </source>
</evidence>
<dbReference type="PROSITE" id="PS51257">
    <property type="entry name" value="PROKAR_LIPOPROTEIN"/>
    <property type="match status" value="1"/>
</dbReference>
<keyword evidence="2" id="KW-1003">Cell membrane</keyword>
<evidence type="ECO:0000256" key="9">
    <source>
        <dbReference type="ARBA" id="ARBA00023180"/>
    </source>
</evidence>
<evidence type="ECO:0000256" key="3">
    <source>
        <dbReference type="ARBA" id="ARBA00022692"/>
    </source>
</evidence>
<dbReference type="GO" id="GO:0071222">
    <property type="term" value="P:cellular response to lipopolysaccharide"/>
    <property type="evidence" value="ECO:0007669"/>
    <property type="project" value="TreeGrafter"/>
</dbReference>
<comment type="subcellular location">
    <subcellularLocation>
        <location evidence="1">Cell membrane</location>
        <topology evidence="1">Single-pass type I membrane protein</topology>
    </subcellularLocation>
</comment>
<dbReference type="PANTHER" id="PTHR25466">
    <property type="entry name" value="T-LYMPHOCYTE ACTIVATION ANTIGEN"/>
    <property type="match status" value="1"/>
</dbReference>